<sequence length="121" mass="12747">MIDLIVFSIGLTLLTIGTIFDLIGSIGLLKFPNFYIRLHAATIGAIGGAVVPLIGLALIALSLGPDVLPNNYAISGACFVTALLILIVAPTGSHALAYATHKARVVEWNPVCDHLKEDEVK</sequence>
<dbReference type="NCBIfam" id="TIGR01300">
    <property type="entry name" value="CPA3_mnhG_phaG"/>
    <property type="match status" value="1"/>
</dbReference>
<reference evidence="2" key="1">
    <citation type="journal article" date="2020" name="mSystems">
        <title>Genome- and Community-Level Interaction Insights into Carbon Utilization and Element Cycling Functions of Hydrothermarchaeota in Hydrothermal Sediment.</title>
        <authorList>
            <person name="Zhou Z."/>
            <person name="Liu Y."/>
            <person name="Xu W."/>
            <person name="Pan J."/>
            <person name="Luo Z.H."/>
            <person name="Li M."/>
        </authorList>
    </citation>
    <scope>NUCLEOTIDE SEQUENCE [LARGE SCALE GENOMIC DNA]</scope>
    <source>
        <strain evidence="2">SpSt-642</strain>
    </source>
</reference>
<dbReference type="GO" id="GO:0015385">
    <property type="term" value="F:sodium:proton antiporter activity"/>
    <property type="evidence" value="ECO:0007669"/>
    <property type="project" value="TreeGrafter"/>
</dbReference>
<dbReference type="PANTHER" id="PTHR34703:SF1">
    <property type="entry name" value="ANTIPORTER SUBUNIT MNHG2-RELATED"/>
    <property type="match status" value="1"/>
</dbReference>
<keyword evidence="1" id="KW-0812">Transmembrane</keyword>
<proteinExistence type="predicted"/>
<keyword evidence="1" id="KW-1133">Transmembrane helix</keyword>
<dbReference type="Pfam" id="PF03334">
    <property type="entry name" value="PhaG_MnhG_YufB"/>
    <property type="match status" value="1"/>
</dbReference>
<feature type="transmembrane region" description="Helical" evidence="1">
    <location>
        <begin position="41"/>
        <end position="61"/>
    </location>
</feature>
<comment type="caution">
    <text evidence="2">The sequence shown here is derived from an EMBL/GenBank/DDBJ whole genome shotgun (WGS) entry which is preliminary data.</text>
</comment>
<accession>A0A7C4HBU8</accession>
<evidence type="ECO:0000256" key="1">
    <source>
        <dbReference type="SAM" id="Phobius"/>
    </source>
</evidence>
<dbReference type="InterPro" id="IPR005133">
    <property type="entry name" value="PhaG_MnhG_YufB"/>
</dbReference>
<dbReference type="PANTHER" id="PTHR34703">
    <property type="entry name" value="ANTIPORTER SUBUNIT MNHG2-RELATED"/>
    <property type="match status" value="1"/>
</dbReference>
<name>A0A7C4HBU8_STAMA</name>
<dbReference type="EMBL" id="DTBJ01000029">
    <property type="protein sequence ID" value="HGM58730.1"/>
    <property type="molecule type" value="Genomic_DNA"/>
</dbReference>
<keyword evidence="1" id="KW-0472">Membrane</keyword>
<feature type="transmembrane region" description="Helical" evidence="1">
    <location>
        <begin position="73"/>
        <end position="99"/>
    </location>
</feature>
<organism evidence="2">
    <name type="scientific">Staphylothermus marinus</name>
    <dbReference type="NCBI Taxonomy" id="2280"/>
    <lineage>
        <taxon>Archaea</taxon>
        <taxon>Thermoproteota</taxon>
        <taxon>Thermoprotei</taxon>
        <taxon>Desulfurococcales</taxon>
        <taxon>Desulfurococcaceae</taxon>
        <taxon>Staphylothermus</taxon>
    </lineage>
</organism>
<protein>
    <submittedName>
        <fullName evidence="2">Monovalent cation/H+ antiporter subunit G</fullName>
    </submittedName>
</protein>
<dbReference type="AlphaFoldDB" id="A0A7C4HBU8"/>
<evidence type="ECO:0000313" key="2">
    <source>
        <dbReference type="EMBL" id="HGM58730.1"/>
    </source>
</evidence>
<feature type="transmembrane region" description="Helical" evidence="1">
    <location>
        <begin position="6"/>
        <end position="29"/>
    </location>
</feature>
<gene>
    <name evidence="2" type="ORF">ENU14_03990</name>
</gene>